<name>V8PHF3_OPHHA</name>
<sequence>MMQKNFSYNVVECNFQIKNYVCMMLNTACKIMFLFKYIQHLSCRYLTSCLDNIHHIPCVMNMVNEMAPQTDTEFC</sequence>
<evidence type="ECO:0000313" key="2">
    <source>
        <dbReference type="Proteomes" id="UP000018936"/>
    </source>
</evidence>
<evidence type="ECO:0000313" key="1">
    <source>
        <dbReference type="EMBL" id="ETE73964.1"/>
    </source>
</evidence>
<dbReference type="Proteomes" id="UP000018936">
    <property type="component" value="Unassembled WGS sequence"/>
</dbReference>
<keyword evidence="2" id="KW-1185">Reference proteome</keyword>
<accession>V8PHF3</accession>
<organism evidence="1 2">
    <name type="scientific">Ophiophagus hannah</name>
    <name type="common">King cobra</name>
    <name type="synonym">Naja hannah</name>
    <dbReference type="NCBI Taxonomy" id="8665"/>
    <lineage>
        <taxon>Eukaryota</taxon>
        <taxon>Metazoa</taxon>
        <taxon>Chordata</taxon>
        <taxon>Craniata</taxon>
        <taxon>Vertebrata</taxon>
        <taxon>Euteleostomi</taxon>
        <taxon>Lepidosauria</taxon>
        <taxon>Squamata</taxon>
        <taxon>Bifurcata</taxon>
        <taxon>Unidentata</taxon>
        <taxon>Episquamata</taxon>
        <taxon>Toxicofera</taxon>
        <taxon>Serpentes</taxon>
        <taxon>Colubroidea</taxon>
        <taxon>Elapidae</taxon>
        <taxon>Elapinae</taxon>
        <taxon>Ophiophagus</taxon>
    </lineage>
</organism>
<protein>
    <submittedName>
        <fullName evidence="1">Uncharacterized protein</fullName>
    </submittedName>
</protein>
<comment type="caution">
    <text evidence="1">The sequence shown here is derived from an EMBL/GenBank/DDBJ whole genome shotgun (WGS) entry which is preliminary data.</text>
</comment>
<dbReference type="EMBL" id="AZIM01000017">
    <property type="protein sequence ID" value="ETE73964.1"/>
    <property type="molecule type" value="Genomic_DNA"/>
</dbReference>
<dbReference type="AlphaFoldDB" id="V8PHF3"/>
<reference evidence="1 2" key="1">
    <citation type="journal article" date="2013" name="Proc. Natl. Acad. Sci. U.S.A.">
        <title>The king cobra genome reveals dynamic gene evolution and adaptation in the snake venom system.</title>
        <authorList>
            <person name="Vonk F.J."/>
            <person name="Casewell N.R."/>
            <person name="Henkel C.V."/>
            <person name="Heimberg A.M."/>
            <person name="Jansen H.J."/>
            <person name="McCleary R.J."/>
            <person name="Kerkkamp H.M."/>
            <person name="Vos R.A."/>
            <person name="Guerreiro I."/>
            <person name="Calvete J.J."/>
            <person name="Wuster W."/>
            <person name="Woods A.E."/>
            <person name="Logan J.M."/>
            <person name="Harrison R.A."/>
            <person name="Castoe T.A."/>
            <person name="de Koning A.P."/>
            <person name="Pollock D.D."/>
            <person name="Yandell M."/>
            <person name="Calderon D."/>
            <person name="Renjifo C."/>
            <person name="Currier R.B."/>
            <person name="Salgado D."/>
            <person name="Pla D."/>
            <person name="Sanz L."/>
            <person name="Hyder A.S."/>
            <person name="Ribeiro J.M."/>
            <person name="Arntzen J.W."/>
            <person name="van den Thillart G.E."/>
            <person name="Boetzer M."/>
            <person name="Pirovano W."/>
            <person name="Dirks R.P."/>
            <person name="Spaink H.P."/>
            <person name="Duboule D."/>
            <person name="McGlinn E."/>
            <person name="Kini R.M."/>
            <person name="Richardson M.K."/>
        </authorList>
    </citation>
    <scope>NUCLEOTIDE SEQUENCE</scope>
    <source>
        <tissue evidence="1">Blood</tissue>
    </source>
</reference>
<gene>
    <name evidence="1" type="ORF">L345_00182</name>
</gene>
<proteinExistence type="predicted"/>